<evidence type="ECO:0000256" key="3">
    <source>
        <dbReference type="ARBA" id="ARBA00022553"/>
    </source>
</evidence>
<dbReference type="EMBL" id="CP120682">
    <property type="protein sequence ID" value="WKN35531.1"/>
    <property type="molecule type" value="Genomic_DNA"/>
</dbReference>
<dbReference type="InterPro" id="IPR036412">
    <property type="entry name" value="HAD-like_sf"/>
</dbReference>
<organism evidence="11">
    <name type="scientific">Roseihalotalea indica</name>
    <dbReference type="NCBI Taxonomy" id="2867963"/>
    <lineage>
        <taxon>Bacteria</taxon>
        <taxon>Pseudomonadati</taxon>
        <taxon>Bacteroidota</taxon>
        <taxon>Cytophagia</taxon>
        <taxon>Cytophagales</taxon>
        <taxon>Catalimonadaceae</taxon>
        <taxon>Roseihalotalea</taxon>
    </lineage>
</organism>
<dbReference type="PANTHER" id="PTHR46193:SF18">
    <property type="entry name" value="HEXITOL PHOSPHATASE B"/>
    <property type="match status" value="1"/>
</dbReference>
<keyword evidence="3" id="KW-0597">Phosphoprotein</keyword>
<protein>
    <recommendedName>
        <fullName evidence="10">Beta-phosphoglucomutase</fullName>
        <ecNumber evidence="9">5.4.2.6</ecNumber>
    </recommendedName>
</protein>
<comment type="catalytic activity">
    <reaction evidence="8">
        <text>beta-D-glucose 1-phosphate = beta-D-glucose 6-phosphate</text>
        <dbReference type="Rhea" id="RHEA:20113"/>
        <dbReference type="ChEBI" id="CHEBI:57684"/>
        <dbReference type="ChEBI" id="CHEBI:58247"/>
        <dbReference type="EC" id="5.4.2.6"/>
    </reaction>
</comment>
<evidence type="ECO:0000313" key="11">
    <source>
        <dbReference type="EMBL" id="WKN35531.1"/>
    </source>
</evidence>
<dbReference type="EC" id="5.4.2.6" evidence="9"/>
<dbReference type="InterPro" id="IPR023214">
    <property type="entry name" value="HAD_sf"/>
</dbReference>
<accession>A0AA49JD68</accession>
<dbReference type="Gene3D" id="1.10.150.240">
    <property type="entry name" value="Putative phosphatase, domain 2"/>
    <property type="match status" value="1"/>
</dbReference>
<keyword evidence="7" id="KW-0119">Carbohydrate metabolism</keyword>
<evidence type="ECO:0000256" key="6">
    <source>
        <dbReference type="ARBA" id="ARBA00023235"/>
    </source>
</evidence>
<dbReference type="Gene3D" id="3.40.50.1000">
    <property type="entry name" value="HAD superfamily/HAD-like"/>
    <property type="match status" value="1"/>
</dbReference>
<evidence type="ECO:0000256" key="1">
    <source>
        <dbReference type="ARBA" id="ARBA00001946"/>
    </source>
</evidence>
<dbReference type="SFLD" id="SFLDG01129">
    <property type="entry name" value="C1.5:_HAD__Beta-PGM__Phosphata"/>
    <property type="match status" value="1"/>
</dbReference>
<evidence type="ECO:0000256" key="9">
    <source>
        <dbReference type="ARBA" id="ARBA00044968"/>
    </source>
</evidence>
<evidence type="ECO:0000256" key="7">
    <source>
        <dbReference type="ARBA" id="ARBA00023277"/>
    </source>
</evidence>
<dbReference type="InterPro" id="IPR010976">
    <property type="entry name" value="B-phosphoglucomutase_hydrolase"/>
</dbReference>
<evidence type="ECO:0000256" key="4">
    <source>
        <dbReference type="ARBA" id="ARBA00022723"/>
    </source>
</evidence>
<dbReference type="Pfam" id="PF13419">
    <property type="entry name" value="HAD_2"/>
    <property type="match status" value="1"/>
</dbReference>
<evidence type="ECO:0000256" key="10">
    <source>
        <dbReference type="ARBA" id="ARBA00044991"/>
    </source>
</evidence>
<dbReference type="AlphaFoldDB" id="A0AA49JD68"/>
<evidence type="ECO:0000256" key="8">
    <source>
        <dbReference type="ARBA" id="ARBA00044926"/>
    </source>
</evidence>
<comment type="similarity">
    <text evidence="2">Belongs to the HAD-like hydrolase superfamily. CbbY/CbbZ/Gph/YieH family.</text>
</comment>
<gene>
    <name evidence="11" type="ORF">K4G66_24455</name>
</gene>
<dbReference type="InterPro" id="IPR041492">
    <property type="entry name" value="HAD_2"/>
</dbReference>
<reference evidence="11" key="2">
    <citation type="journal article" date="2024" name="Antonie Van Leeuwenhoek">
        <title>Roseihalotalea indica gen. nov., sp. nov., a halophilic Bacteroidetes from mesopelagic Southwest Indian Ocean with higher carbohydrate metabolic potential.</title>
        <authorList>
            <person name="Chen B."/>
            <person name="Zhang M."/>
            <person name="Lin D."/>
            <person name="Ye J."/>
            <person name="Tang K."/>
        </authorList>
    </citation>
    <scope>NUCLEOTIDE SEQUENCE</scope>
    <source>
        <strain evidence="11">TK19036</strain>
    </source>
</reference>
<dbReference type="SFLD" id="SFLDS00003">
    <property type="entry name" value="Haloacid_Dehalogenase"/>
    <property type="match status" value="1"/>
</dbReference>
<keyword evidence="4" id="KW-0479">Metal-binding</keyword>
<dbReference type="InterPro" id="IPR023198">
    <property type="entry name" value="PGP-like_dom2"/>
</dbReference>
<dbReference type="InterPro" id="IPR051600">
    <property type="entry name" value="Beta-PGM-like"/>
</dbReference>
<dbReference type="SFLD" id="SFLDG01135">
    <property type="entry name" value="C1.5.6:_HAD__Beta-PGM__Phospha"/>
    <property type="match status" value="1"/>
</dbReference>
<evidence type="ECO:0000256" key="2">
    <source>
        <dbReference type="ARBA" id="ARBA00006171"/>
    </source>
</evidence>
<dbReference type="PANTHER" id="PTHR46193">
    <property type="entry name" value="6-PHOSPHOGLUCONATE PHOSPHATASE"/>
    <property type="match status" value="1"/>
</dbReference>
<keyword evidence="6" id="KW-0413">Isomerase</keyword>
<dbReference type="NCBIfam" id="TIGR02009">
    <property type="entry name" value="PGMB-YQAB-SF"/>
    <property type="match status" value="1"/>
</dbReference>
<comment type="cofactor">
    <cofactor evidence="1">
        <name>Mg(2+)</name>
        <dbReference type="ChEBI" id="CHEBI:18420"/>
    </cofactor>
</comment>
<dbReference type="InterPro" id="IPR006439">
    <property type="entry name" value="HAD-SF_hydro_IA"/>
</dbReference>
<dbReference type="GO" id="GO:0008801">
    <property type="term" value="F:beta-phosphoglucomutase activity"/>
    <property type="evidence" value="ECO:0007669"/>
    <property type="project" value="UniProtKB-EC"/>
</dbReference>
<reference evidence="11" key="1">
    <citation type="journal article" date="2023" name="Comput. Struct. Biotechnol. J.">
        <title>Discovery of a novel marine Bacteroidetes with a rich repertoire of carbohydrate-active enzymes.</title>
        <authorList>
            <person name="Chen B."/>
            <person name="Liu G."/>
            <person name="Chen Q."/>
            <person name="Wang H."/>
            <person name="Liu L."/>
            <person name="Tang K."/>
        </authorList>
    </citation>
    <scope>NUCLEOTIDE SEQUENCE</scope>
    <source>
        <strain evidence="11">TK19036</strain>
    </source>
</reference>
<keyword evidence="5" id="KW-0460">Magnesium</keyword>
<name>A0AA49JD68_9BACT</name>
<sequence>MSSIGLLFDMDGVIVDNHKFHLKSWLSFFEKYGVDMSEEEYKAKVNGRTMSAILPDILNRDMSEKEIQELGEEKEQVYRDIYRPHIKPTSGLVTFLAELSRQQIPRTVSTSAPPENVDFTLKYTGLRSYFPTIIDATMVTHGKPNPEVYLKSAEALGLKPEQCVVFEDAILGIQAGKNAGMKVVGVATTHTKEELEAENTDLVISDFCELSMTALREQLNIR</sequence>
<dbReference type="GO" id="GO:0046872">
    <property type="term" value="F:metal ion binding"/>
    <property type="evidence" value="ECO:0007669"/>
    <property type="project" value="UniProtKB-KW"/>
</dbReference>
<proteinExistence type="inferred from homology"/>
<dbReference type="NCBIfam" id="TIGR01509">
    <property type="entry name" value="HAD-SF-IA-v3"/>
    <property type="match status" value="1"/>
</dbReference>
<evidence type="ECO:0000256" key="5">
    <source>
        <dbReference type="ARBA" id="ARBA00022842"/>
    </source>
</evidence>
<dbReference type="SUPFAM" id="SSF56784">
    <property type="entry name" value="HAD-like"/>
    <property type="match status" value="1"/>
</dbReference>